<dbReference type="AlphaFoldDB" id="A0A2Z6SC50"/>
<dbReference type="EMBL" id="BEXD01003830">
    <property type="protein sequence ID" value="GBC02457.1"/>
    <property type="molecule type" value="Genomic_DNA"/>
</dbReference>
<dbReference type="Proteomes" id="UP000247702">
    <property type="component" value="Unassembled WGS sequence"/>
</dbReference>
<evidence type="ECO:0000313" key="1">
    <source>
        <dbReference type="EMBL" id="GBC02457.1"/>
    </source>
</evidence>
<accession>A0A2Z6SC50</accession>
<gene>
    <name evidence="1" type="ORF">RclHR1_04630013</name>
</gene>
<evidence type="ECO:0000313" key="2">
    <source>
        <dbReference type="Proteomes" id="UP000247702"/>
    </source>
</evidence>
<comment type="caution">
    <text evidence="1">The sequence shown here is derived from an EMBL/GenBank/DDBJ whole genome shotgun (WGS) entry which is preliminary data.</text>
</comment>
<keyword evidence="2" id="KW-1185">Reference proteome</keyword>
<sequence>MRSYYKKRNRKRKIKYLHQKEKKNNEILKWVSNLPYQYTKTDFENYLFNGSNPPFLFDPTNGSNPSFLFAPTNGSNPSSLFAPTNGLNSSFLFAPTSSVIYPAN</sequence>
<name>A0A2Z6SC50_9GLOM</name>
<proteinExistence type="predicted"/>
<organism evidence="1 2">
    <name type="scientific">Rhizophagus clarus</name>
    <dbReference type="NCBI Taxonomy" id="94130"/>
    <lineage>
        <taxon>Eukaryota</taxon>
        <taxon>Fungi</taxon>
        <taxon>Fungi incertae sedis</taxon>
        <taxon>Mucoromycota</taxon>
        <taxon>Glomeromycotina</taxon>
        <taxon>Glomeromycetes</taxon>
        <taxon>Glomerales</taxon>
        <taxon>Glomeraceae</taxon>
        <taxon>Rhizophagus</taxon>
    </lineage>
</organism>
<reference evidence="1 2" key="1">
    <citation type="submission" date="2017-11" db="EMBL/GenBank/DDBJ databases">
        <title>The genome of Rhizophagus clarus HR1 reveals common genetic basis of auxotrophy among arbuscular mycorrhizal fungi.</title>
        <authorList>
            <person name="Kobayashi Y."/>
        </authorList>
    </citation>
    <scope>NUCLEOTIDE SEQUENCE [LARGE SCALE GENOMIC DNA]</scope>
    <source>
        <strain evidence="1 2">HR1</strain>
    </source>
</reference>
<protein>
    <submittedName>
        <fullName evidence="1">Uncharacterized protein</fullName>
    </submittedName>
</protein>